<evidence type="ECO:0000313" key="14">
    <source>
        <dbReference type="Proteomes" id="UP000823388"/>
    </source>
</evidence>
<keyword evidence="6" id="KW-0479">Metal-binding</keyword>
<comment type="similarity">
    <text evidence="3">Belongs to the cytochrome P450 family.</text>
</comment>
<sequence>MSSKQWLNFVPYKYFKSLATGGPMAKMAFPVYLLLLPLLAILPFVCLRRAVSRRRGADIAQLPPSPPLLFPRECRSACQVLGFSVPKGAMVLVNAWAISRDPKYRDTPKEFFPERFKRSKVDFRGTDFEYTPFRAVRRMYPGIAFAFAFANMELVLASLMYHFD</sequence>
<evidence type="ECO:0000256" key="7">
    <source>
        <dbReference type="ARBA" id="ARBA00022989"/>
    </source>
</evidence>
<dbReference type="Proteomes" id="UP000823388">
    <property type="component" value="Chromosome 4K"/>
</dbReference>
<dbReference type="GO" id="GO:0005506">
    <property type="term" value="F:iron ion binding"/>
    <property type="evidence" value="ECO:0007669"/>
    <property type="project" value="InterPro"/>
</dbReference>
<keyword evidence="9" id="KW-0408">Iron</keyword>
<dbReference type="AlphaFoldDB" id="A0A8T0TWQ6"/>
<keyword evidence="4" id="KW-0349">Heme</keyword>
<dbReference type="InterPro" id="IPR052306">
    <property type="entry name" value="CYP450_71D"/>
</dbReference>
<evidence type="ECO:0000256" key="4">
    <source>
        <dbReference type="ARBA" id="ARBA00022617"/>
    </source>
</evidence>
<keyword evidence="14" id="KW-1185">Reference proteome</keyword>
<keyword evidence="11 12" id="KW-0472">Membrane</keyword>
<feature type="transmembrane region" description="Helical" evidence="12">
    <location>
        <begin position="143"/>
        <end position="163"/>
    </location>
</feature>
<organism evidence="13 14">
    <name type="scientific">Panicum virgatum</name>
    <name type="common">Blackwell switchgrass</name>
    <dbReference type="NCBI Taxonomy" id="38727"/>
    <lineage>
        <taxon>Eukaryota</taxon>
        <taxon>Viridiplantae</taxon>
        <taxon>Streptophyta</taxon>
        <taxon>Embryophyta</taxon>
        <taxon>Tracheophyta</taxon>
        <taxon>Spermatophyta</taxon>
        <taxon>Magnoliopsida</taxon>
        <taxon>Liliopsida</taxon>
        <taxon>Poales</taxon>
        <taxon>Poaceae</taxon>
        <taxon>PACMAD clade</taxon>
        <taxon>Panicoideae</taxon>
        <taxon>Panicodae</taxon>
        <taxon>Paniceae</taxon>
        <taxon>Panicinae</taxon>
        <taxon>Panicum</taxon>
        <taxon>Panicum sect. Hiantes</taxon>
    </lineage>
</organism>
<comment type="subcellular location">
    <subcellularLocation>
        <location evidence="2">Membrane</location>
        <topology evidence="2">Single-pass membrane protein</topology>
    </subcellularLocation>
</comment>
<evidence type="ECO:0000256" key="12">
    <source>
        <dbReference type="SAM" id="Phobius"/>
    </source>
</evidence>
<evidence type="ECO:0000256" key="2">
    <source>
        <dbReference type="ARBA" id="ARBA00004167"/>
    </source>
</evidence>
<evidence type="ECO:0000256" key="6">
    <source>
        <dbReference type="ARBA" id="ARBA00022723"/>
    </source>
</evidence>
<dbReference type="InterPro" id="IPR001128">
    <property type="entry name" value="Cyt_P450"/>
</dbReference>
<reference evidence="13" key="1">
    <citation type="submission" date="2020-05" db="EMBL/GenBank/DDBJ databases">
        <title>WGS assembly of Panicum virgatum.</title>
        <authorList>
            <person name="Lovell J.T."/>
            <person name="Jenkins J."/>
            <person name="Shu S."/>
            <person name="Juenger T.E."/>
            <person name="Schmutz J."/>
        </authorList>
    </citation>
    <scope>NUCLEOTIDE SEQUENCE</scope>
    <source>
        <strain evidence="13">AP13</strain>
    </source>
</reference>
<evidence type="ECO:0000256" key="10">
    <source>
        <dbReference type="ARBA" id="ARBA00023033"/>
    </source>
</evidence>
<evidence type="ECO:0000256" key="3">
    <source>
        <dbReference type="ARBA" id="ARBA00010617"/>
    </source>
</evidence>
<dbReference type="PANTHER" id="PTHR47953:SF19">
    <property type="entry name" value="OS06G0641600 PROTEIN"/>
    <property type="match status" value="1"/>
</dbReference>
<dbReference type="PANTHER" id="PTHR47953">
    <property type="entry name" value="OS08G0105600 PROTEIN"/>
    <property type="match status" value="1"/>
</dbReference>
<proteinExistence type="inferred from homology"/>
<evidence type="ECO:0000256" key="1">
    <source>
        <dbReference type="ARBA" id="ARBA00001971"/>
    </source>
</evidence>
<protein>
    <submittedName>
        <fullName evidence="13">Uncharacterized protein</fullName>
    </submittedName>
</protein>
<dbReference type="Gene3D" id="1.10.630.10">
    <property type="entry name" value="Cytochrome P450"/>
    <property type="match status" value="1"/>
</dbReference>
<dbReference type="InterPro" id="IPR036396">
    <property type="entry name" value="Cyt_P450_sf"/>
</dbReference>
<dbReference type="Pfam" id="PF00067">
    <property type="entry name" value="p450"/>
    <property type="match status" value="1"/>
</dbReference>
<keyword evidence="10" id="KW-0503">Monooxygenase</keyword>
<evidence type="ECO:0000256" key="5">
    <source>
        <dbReference type="ARBA" id="ARBA00022692"/>
    </source>
</evidence>
<comment type="caution">
    <text evidence="13">The sequence shown here is derived from an EMBL/GenBank/DDBJ whole genome shotgun (WGS) entry which is preliminary data.</text>
</comment>
<name>A0A8T0TWQ6_PANVG</name>
<comment type="cofactor">
    <cofactor evidence="1">
        <name>heme</name>
        <dbReference type="ChEBI" id="CHEBI:30413"/>
    </cofactor>
</comment>
<dbReference type="EMBL" id="CM029043">
    <property type="protein sequence ID" value="KAG2613114.1"/>
    <property type="molecule type" value="Genomic_DNA"/>
</dbReference>
<keyword evidence="8" id="KW-0560">Oxidoreductase</keyword>
<dbReference type="GO" id="GO:0004497">
    <property type="term" value="F:monooxygenase activity"/>
    <property type="evidence" value="ECO:0007669"/>
    <property type="project" value="UniProtKB-KW"/>
</dbReference>
<keyword evidence="5 12" id="KW-0812">Transmembrane</keyword>
<evidence type="ECO:0000256" key="8">
    <source>
        <dbReference type="ARBA" id="ARBA00023002"/>
    </source>
</evidence>
<accession>A0A8T0TWQ6</accession>
<dbReference type="GO" id="GO:0020037">
    <property type="term" value="F:heme binding"/>
    <property type="evidence" value="ECO:0007669"/>
    <property type="project" value="InterPro"/>
</dbReference>
<evidence type="ECO:0000313" key="13">
    <source>
        <dbReference type="EMBL" id="KAG2613114.1"/>
    </source>
</evidence>
<evidence type="ECO:0000256" key="11">
    <source>
        <dbReference type="ARBA" id="ARBA00023136"/>
    </source>
</evidence>
<keyword evidence="7 12" id="KW-1133">Transmembrane helix</keyword>
<dbReference type="GO" id="GO:0016705">
    <property type="term" value="F:oxidoreductase activity, acting on paired donors, with incorporation or reduction of molecular oxygen"/>
    <property type="evidence" value="ECO:0007669"/>
    <property type="project" value="InterPro"/>
</dbReference>
<dbReference type="SUPFAM" id="SSF48264">
    <property type="entry name" value="Cytochrome P450"/>
    <property type="match status" value="1"/>
</dbReference>
<evidence type="ECO:0000256" key="9">
    <source>
        <dbReference type="ARBA" id="ARBA00023004"/>
    </source>
</evidence>
<feature type="transmembrane region" description="Helical" evidence="12">
    <location>
        <begin position="27"/>
        <end position="47"/>
    </location>
</feature>
<gene>
    <name evidence="13" type="ORF">PVAP13_4KG336100</name>
</gene>
<dbReference type="GO" id="GO:0016020">
    <property type="term" value="C:membrane"/>
    <property type="evidence" value="ECO:0007669"/>
    <property type="project" value="UniProtKB-SubCell"/>
</dbReference>